<name>A0A3B0QUY5_9ZZZZ</name>
<evidence type="ECO:0000313" key="2">
    <source>
        <dbReference type="EMBL" id="VAV85394.1"/>
    </source>
</evidence>
<dbReference type="AlphaFoldDB" id="A0A3B0QUY5"/>
<organism evidence="2">
    <name type="scientific">hydrothermal vent metagenome</name>
    <dbReference type="NCBI Taxonomy" id="652676"/>
    <lineage>
        <taxon>unclassified sequences</taxon>
        <taxon>metagenomes</taxon>
        <taxon>ecological metagenomes</taxon>
    </lineage>
</organism>
<gene>
    <name evidence="2" type="ORF">MNBD_DELTA01-1316</name>
</gene>
<proteinExistence type="predicted"/>
<evidence type="ECO:0000256" key="1">
    <source>
        <dbReference type="SAM" id="Phobius"/>
    </source>
</evidence>
<dbReference type="EMBL" id="UOEA01000086">
    <property type="protein sequence ID" value="VAV85394.1"/>
    <property type="molecule type" value="Genomic_DNA"/>
</dbReference>
<keyword evidence="1" id="KW-0812">Transmembrane</keyword>
<keyword evidence="1" id="KW-0472">Membrane</keyword>
<feature type="transmembrane region" description="Helical" evidence="1">
    <location>
        <begin position="137"/>
        <end position="160"/>
    </location>
</feature>
<feature type="transmembrane region" description="Helical" evidence="1">
    <location>
        <begin position="166"/>
        <end position="184"/>
    </location>
</feature>
<reference evidence="2" key="1">
    <citation type="submission" date="2018-06" db="EMBL/GenBank/DDBJ databases">
        <authorList>
            <person name="Zhirakovskaya E."/>
        </authorList>
    </citation>
    <scope>NUCLEOTIDE SEQUENCE</scope>
</reference>
<protein>
    <submittedName>
        <fullName evidence="2">Uncharacterized protein</fullName>
    </submittedName>
</protein>
<feature type="transmembrane region" description="Helical" evidence="1">
    <location>
        <begin position="6"/>
        <end position="26"/>
    </location>
</feature>
<keyword evidence="1" id="KW-1133">Transmembrane helix</keyword>
<sequence>MKRTSLMRIHAIIATFFLSVGVMYLVTGGFYTGGIKGGYTSASHQLELSSELRPELDALNKIVVKELNARGIPLPTGKSKIKKGGTSFYLEWTGSNRDVTLSPTTDPMVATLKIKDTSFYRGFVQLHKAKGGKAFKVFAIAWAIGLGVLLLSGSIMALQSPMLRKTSIISAICGFIAFIIFILLS</sequence>
<accession>A0A3B0QUY5</accession>